<evidence type="ECO:0000259" key="3">
    <source>
        <dbReference type="Pfam" id="PF07282"/>
    </source>
</evidence>
<keyword evidence="1" id="KW-0238">DNA-binding</keyword>
<reference evidence="4 5" key="1">
    <citation type="submission" date="2014-09" db="EMBL/GenBank/DDBJ databases">
        <authorList>
            <person name="Ellenberger Sabrina"/>
        </authorList>
    </citation>
    <scope>NUCLEOTIDE SEQUENCE [LARGE SCALE GENOMIC DNA]</scope>
    <source>
        <strain evidence="4 5">CBS 412.66</strain>
    </source>
</reference>
<feature type="compositionally biased region" description="Basic and acidic residues" evidence="2">
    <location>
        <begin position="146"/>
        <end position="155"/>
    </location>
</feature>
<protein>
    <recommendedName>
        <fullName evidence="3">Cas12f1-like TNB domain-containing protein</fullName>
    </recommendedName>
</protein>
<feature type="domain" description="Cas12f1-like TNB" evidence="3">
    <location>
        <begin position="215"/>
        <end position="274"/>
    </location>
</feature>
<dbReference type="GO" id="GO:0003677">
    <property type="term" value="F:DNA binding"/>
    <property type="evidence" value="ECO:0007669"/>
    <property type="project" value="UniProtKB-KW"/>
</dbReference>
<gene>
    <name evidence="4" type="primary">PARPA_13179.1 scaffold 45923</name>
</gene>
<dbReference type="AlphaFoldDB" id="A0A0B7NJV7"/>
<dbReference type="EMBL" id="LN733911">
    <property type="protein sequence ID" value="CEP18871.1"/>
    <property type="molecule type" value="Genomic_DNA"/>
</dbReference>
<feature type="region of interest" description="Disordered" evidence="2">
    <location>
        <begin position="286"/>
        <end position="308"/>
    </location>
</feature>
<feature type="region of interest" description="Disordered" evidence="2">
    <location>
        <begin position="146"/>
        <end position="174"/>
    </location>
</feature>
<dbReference type="InterPro" id="IPR010095">
    <property type="entry name" value="Cas12f1-like_TNB"/>
</dbReference>
<keyword evidence="5" id="KW-1185">Reference proteome</keyword>
<evidence type="ECO:0000256" key="2">
    <source>
        <dbReference type="SAM" id="MobiDB-lite"/>
    </source>
</evidence>
<dbReference type="OrthoDB" id="2290473at2759"/>
<dbReference type="Pfam" id="PF07282">
    <property type="entry name" value="Cas12f1-like_TNB"/>
    <property type="match status" value="1"/>
</dbReference>
<proteinExistence type="predicted"/>
<evidence type="ECO:0000256" key="1">
    <source>
        <dbReference type="ARBA" id="ARBA00023125"/>
    </source>
</evidence>
<sequence>MQIDQQAFWRIVSSCGKTNQEIKDSIPEEKNDETLRSCYSQIFDFSKLSFKNKQDLSNDKRLFWHLMQTNGYSVEFTFKKKPTKKSASKPLTAADFCEDIKNDQVLNWGVDTGVTDIYTAADSGDASKKERIRKQRILSYSNKYNKDSSIGEKKQTSTTDKWIPSPPKDKTTDSSVKTRVFAYGNASFGTSMKCKLPAPTKRITEAVKKLSKDSKGTYFIYVDEYLTSQTCNKCKQRKLTNLNNAESKRKVHVVLKCNSCNTLWNRDVMASKSIYCMMHYMSQHNNERSPKSARPSDTSESIPCMRSP</sequence>
<evidence type="ECO:0000313" key="4">
    <source>
        <dbReference type="EMBL" id="CEP18871.1"/>
    </source>
</evidence>
<dbReference type="Proteomes" id="UP000054107">
    <property type="component" value="Unassembled WGS sequence"/>
</dbReference>
<name>A0A0B7NJV7_9FUNG</name>
<accession>A0A0B7NJV7</accession>
<organism evidence="4 5">
    <name type="scientific">Parasitella parasitica</name>
    <dbReference type="NCBI Taxonomy" id="35722"/>
    <lineage>
        <taxon>Eukaryota</taxon>
        <taxon>Fungi</taxon>
        <taxon>Fungi incertae sedis</taxon>
        <taxon>Mucoromycota</taxon>
        <taxon>Mucoromycotina</taxon>
        <taxon>Mucoromycetes</taxon>
        <taxon>Mucorales</taxon>
        <taxon>Mucorineae</taxon>
        <taxon>Mucoraceae</taxon>
        <taxon>Parasitella</taxon>
    </lineage>
</organism>
<evidence type="ECO:0000313" key="5">
    <source>
        <dbReference type="Proteomes" id="UP000054107"/>
    </source>
</evidence>